<keyword evidence="1" id="KW-0812">Transmembrane</keyword>
<dbReference type="RefSeq" id="WP_379513562.1">
    <property type="nucleotide sequence ID" value="NZ_JBHSPA010000012.1"/>
</dbReference>
<keyword evidence="3" id="KW-1185">Reference proteome</keyword>
<organism evidence="2 3">
    <name type="scientific">Nonomuraea insulae</name>
    <dbReference type="NCBI Taxonomy" id="1616787"/>
    <lineage>
        <taxon>Bacteria</taxon>
        <taxon>Bacillati</taxon>
        <taxon>Actinomycetota</taxon>
        <taxon>Actinomycetes</taxon>
        <taxon>Streptosporangiales</taxon>
        <taxon>Streptosporangiaceae</taxon>
        <taxon>Nonomuraea</taxon>
    </lineage>
</organism>
<dbReference type="EMBL" id="JBHSPA010000012">
    <property type="protein sequence ID" value="MFC5824031.1"/>
    <property type="molecule type" value="Genomic_DNA"/>
</dbReference>
<sequence>MKAADLQLRSVQVRFLPPDGQEERRSLEDAAEVAFENCGTWKATPDLFVRWVDGSATVMEVKNPGRLNSAKDPRESPRPKPVSIVVAVVAAMLVTVIVVSISWMPPADAATDQTNLSP</sequence>
<evidence type="ECO:0000313" key="3">
    <source>
        <dbReference type="Proteomes" id="UP001596058"/>
    </source>
</evidence>
<dbReference type="Proteomes" id="UP001596058">
    <property type="component" value="Unassembled WGS sequence"/>
</dbReference>
<reference evidence="3" key="1">
    <citation type="journal article" date="2019" name="Int. J. Syst. Evol. Microbiol.">
        <title>The Global Catalogue of Microorganisms (GCM) 10K type strain sequencing project: providing services to taxonomists for standard genome sequencing and annotation.</title>
        <authorList>
            <consortium name="The Broad Institute Genomics Platform"/>
            <consortium name="The Broad Institute Genome Sequencing Center for Infectious Disease"/>
            <person name="Wu L."/>
            <person name="Ma J."/>
        </authorList>
    </citation>
    <scope>NUCLEOTIDE SEQUENCE [LARGE SCALE GENOMIC DNA]</scope>
    <source>
        <strain evidence="3">CCUG 53903</strain>
    </source>
</reference>
<accession>A0ABW1CH20</accession>
<comment type="caution">
    <text evidence="2">The sequence shown here is derived from an EMBL/GenBank/DDBJ whole genome shotgun (WGS) entry which is preliminary data.</text>
</comment>
<protein>
    <recommendedName>
        <fullName evidence="4">VRR-NUC domain-containing protein</fullName>
    </recommendedName>
</protein>
<evidence type="ECO:0008006" key="4">
    <source>
        <dbReference type="Google" id="ProtNLM"/>
    </source>
</evidence>
<gene>
    <name evidence="2" type="ORF">ACFPZ3_09240</name>
</gene>
<keyword evidence="1" id="KW-0472">Membrane</keyword>
<name>A0ABW1CH20_9ACTN</name>
<evidence type="ECO:0000313" key="2">
    <source>
        <dbReference type="EMBL" id="MFC5824031.1"/>
    </source>
</evidence>
<keyword evidence="1" id="KW-1133">Transmembrane helix</keyword>
<proteinExistence type="predicted"/>
<feature type="transmembrane region" description="Helical" evidence="1">
    <location>
        <begin position="82"/>
        <end position="104"/>
    </location>
</feature>
<evidence type="ECO:0000256" key="1">
    <source>
        <dbReference type="SAM" id="Phobius"/>
    </source>
</evidence>